<evidence type="ECO:0000313" key="15">
    <source>
        <dbReference type="Proteomes" id="UP000192790"/>
    </source>
</evidence>
<feature type="binding site" evidence="11">
    <location>
        <position position="154"/>
    </location>
    <ligand>
        <name>pyridoxal 5'-phosphate</name>
        <dbReference type="ChEBI" id="CHEBI:597326"/>
    </ligand>
</feature>
<comment type="similarity">
    <text evidence="3 11">Belongs to the class-V pyridoxal-phosphate-dependent aminotransferase family. SerC subfamily.</text>
</comment>
<feature type="binding site" evidence="11">
    <location>
        <begin position="239"/>
        <end position="240"/>
    </location>
    <ligand>
        <name>pyridoxal 5'-phosphate</name>
        <dbReference type="ChEBI" id="CHEBI:597326"/>
    </ligand>
</feature>
<keyword evidence="5 11" id="KW-0028">Amino-acid biosynthesis</keyword>
<dbReference type="PANTHER" id="PTHR43247:SF1">
    <property type="entry name" value="PHOSPHOSERINE AMINOTRANSFERASE"/>
    <property type="match status" value="1"/>
</dbReference>
<evidence type="ECO:0000256" key="5">
    <source>
        <dbReference type="ARBA" id="ARBA00022605"/>
    </source>
</evidence>
<dbReference type="EC" id="2.6.1.52" evidence="11"/>
<sequence length="362" mass="40114">MEKTRIYNFAAGPSMLPLEVLERASSEMTNYKGSGMSVMEMSHRSKIYDSIFQDAKEKLKKILQVPDEYKILFLQGGATLQFAMVPMNLIPKTGRADYAVTGNFSENAFKEAKKYGEIRLAATSADKKHSYIPPQSQLALDAEASYFHYTANNTVYGTEWKYVPETGNIPIVCDMSSNILSKPVDVSKYGVIYAGAQKNMAPAGLTLVIIREDLAGHAFPYTPVMLDYAAMIKGDSMYNTPPCYNIYILGLVLDWIESMGGLAGMKAHNEAKAAVLYDVLDHSKLFIPHAESEARSLMNVTFRTGREELDEKFVKEATAKGFSNLKGHRATGGMRASIYNAMPMEGVRALAEFMKAFEQSNS</sequence>
<feature type="domain" description="Aminotransferase class V" evidence="13">
    <location>
        <begin position="6"/>
        <end position="350"/>
    </location>
</feature>
<dbReference type="InterPro" id="IPR020578">
    <property type="entry name" value="Aminotrans_V_PyrdxlP_BS"/>
</dbReference>
<dbReference type="AlphaFoldDB" id="A0A1W2A4P5"/>
<keyword evidence="7 11" id="KW-0663">Pyridoxal phosphate</keyword>
<dbReference type="FunFam" id="3.90.1150.10:FF:000006">
    <property type="entry name" value="Phosphoserine aminotransferase"/>
    <property type="match status" value="1"/>
</dbReference>
<dbReference type="UniPathway" id="UPA00135">
    <property type="reaction ID" value="UER00197"/>
</dbReference>
<gene>
    <name evidence="11" type="primary">serC</name>
    <name evidence="14" type="ORF">SAMN02745168_1484</name>
</gene>
<evidence type="ECO:0000256" key="11">
    <source>
        <dbReference type="HAMAP-Rule" id="MF_00160"/>
    </source>
</evidence>
<comment type="cofactor">
    <cofactor evidence="11">
        <name>pyridoxal 5'-phosphate</name>
        <dbReference type="ChEBI" id="CHEBI:597326"/>
    </cofactor>
    <text evidence="11">Binds 1 pyridoxal phosphate per subunit.</text>
</comment>
<dbReference type="InterPro" id="IPR015422">
    <property type="entry name" value="PyrdxlP-dep_Trfase_small"/>
</dbReference>
<feature type="binding site" evidence="11">
    <location>
        <position position="197"/>
    </location>
    <ligand>
        <name>pyridoxal 5'-phosphate</name>
        <dbReference type="ChEBI" id="CHEBI:597326"/>
    </ligand>
</feature>
<evidence type="ECO:0000256" key="1">
    <source>
        <dbReference type="ARBA" id="ARBA00003483"/>
    </source>
</evidence>
<dbReference type="OrthoDB" id="9809412at2"/>
<evidence type="ECO:0000256" key="9">
    <source>
        <dbReference type="ARBA" id="ARBA00047630"/>
    </source>
</evidence>
<evidence type="ECO:0000256" key="12">
    <source>
        <dbReference type="RuleBase" id="RU004505"/>
    </source>
</evidence>
<dbReference type="PIRSF" id="PIRSF000525">
    <property type="entry name" value="SerC"/>
    <property type="match status" value="1"/>
</dbReference>
<dbReference type="FunFam" id="3.40.640.10:FF:000010">
    <property type="entry name" value="Phosphoserine aminotransferase"/>
    <property type="match status" value="1"/>
</dbReference>
<dbReference type="Pfam" id="PF00266">
    <property type="entry name" value="Aminotran_5"/>
    <property type="match status" value="1"/>
</dbReference>
<dbReference type="InterPro" id="IPR022278">
    <property type="entry name" value="Pser_aminoTfrase"/>
</dbReference>
<comment type="caution">
    <text evidence="11">Lacks conserved residue(s) required for the propagation of feature annotation.</text>
</comment>
<comment type="catalytic activity">
    <reaction evidence="10 11 12">
        <text>O-phospho-L-serine + 2-oxoglutarate = 3-phosphooxypyruvate + L-glutamate</text>
        <dbReference type="Rhea" id="RHEA:14329"/>
        <dbReference type="ChEBI" id="CHEBI:16810"/>
        <dbReference type="ChEBI" id="CHEBI:18110"/>
        <dbReference type="ChEBI" id="CHEBI:29985"/>
        <dbReference type="ChEBI" id="CHEBI:57524"/>
        <dbReference type="EC" id="2.6.1.52"/>
    </reaction>
</comment>
<dbReference type="EMBL" id="FWXW01000003">
    <property type="protein sequence ID" value="SMC55654.1"/>
    <property type="molecule type" value="Genomic_DNA"/>
</dbReference>
<evidence type="ECO:0000256" key="6">
    <source>
        <dbReference type="ARBA" id="ARBA00022679"/>
    </source>
</evidence>
<dbReference type="SUPFAM" id="SSF53383">
    <property type="entry name" value="PLP-dependent transferases"/>
    <property type="match status" value="1"/>
</dbReference>
<comment type="catalytic activity">
    <reaction evidence="9 11">
        <text>4-(phosphooxy)-L-threonine + 2-oxoglutarate = (R)-3-hydroxy-2-oxo-4-phosphooxybutanoate + L-glutamate</text>
        <dbReference type="Rhea" id="RHEA:16573"/>
        <dbReference type="ChEBI" id="CHEBI:16810"/>
        <dbReference type="ChEBI" id="CHEBI:29985"/>
        <dbReference type="ChEBI" id="CHEBI:58452"/>
        <dbReference type="ChEBI" id="CHEBI:58538"/>
        <dbReference type="EC" id="2.6.1.52"/>
    </reaction>
</comment>
<dbReference type="GO" id="GO:0006564">
    <property type="term" value="P:L-serine biosynthetic process"/>
    <property type="evidence" value="ECO:0007669"/>
    <property type="project" value="UniProtKB-UniRule"/>
</dbReference>
<feature type="binding site" evidence="11">
    <location>
        <begin position="78"/>
        <end position="79"/>
    </location>
    <ligand>
        <name>pyridoxal 5'-phosphate</name>
        <dbReference type="ChEBI" id="CHEBI:597326"/>
    </ligand>
</feature>
<dbReference type="HAMAP" id="MF_00160">
    <property type="entry name" value="SerC_aminotrans_5"/>
    <property type="match status" value="1"/>
</dbReference>
<dbReference type="InterPro" id="IPR015424">
    <property type="entry name" value="PyrdxlP-dep_Trfase"/>
</dbReference>
<dbReference type="Gene3D" id="3.90.1150.10">
    <property type="entry name" value="Aspartate Aminotransferase, domain 1"/>
    <property type="match status" value="1"/>
</dbReference>
<protein>
    <recommendedName>
        <fullName evidence="11">Phosphoserine aminotransferase</fullName>
        <ecNumber evidence="11">2.6.1.52</ecNumber>
    </recommendedName>
    <alternativeName>
        <fullName evidence="11">Phosphohydroxythreonine aminotransferase</fullName>
        <shortName evidence="11">PSAT</shortName>
    </alternativeName>
</protein>
<evidence type="ECO:0000256" key="3">
    <source>
        <dbReference type="ARBA" id="ARBA00006904"/>
    </source>
</evidence>
<evidence type="ECO:0000259" key="13">
    <source>
        <dbReference type="Pfam" id="PF00266"/>
    </source>
</evidence>
<dbReference type="STRING" id="1122930.SAMN02745168_1484"/>
<keyword evidence="4 11" id="KW-0032">Aminotransferase</keyword>
<feature type="binding site" evidence="11">
    <location>
        <position position="174"/>
    </location>
    <ligand>
        <name>pyridoxal 5'-phosphate</name>
        <dbReference type="ChEBI" id="CHEBI:597326"/>
    </ligand>
</feature>
<keyword evidence="15" id="KW-1185">Reference proteome</keyword>
<feature type="binding site" evidence="11">
    <location>
        <position position="44"/>
    </location>
    <ligand>
        <name>L-glutamate</name>
        <dbReference type="ChEBI" id="CHEBI:29985"/>
    </ligand>
</feature>
<keyword evidence="8 11" id="KW-0718">Serine biosynthesis</keyword>
<comment type="subcellular location">
    <subcellularLocation>
        <location evidence="11">Cytoplasm</location>
    </subcellularLocation>
</comment>
<comment type="pathway">
    <text evidence="2 11 12">Amino-acid biosynthesis; L-serine biosynthesis; L-serine from 3-phospho-D-glycerate: step 2/3.</text>
</comment>
<dbReference type="NCBIfam" id="TIGR01364">
    <property type="entry name" value="serC_1"/>
    <property type="match status" value="1"/>
</dbReference>
<dbReference type="PANTHER" id="PTHR43247">
    <property type="entry name" value="PHOSPHOSERINE AMINOTRANSFERASE"/>
    <property type="match status" value="1"/>
</dbReference>
<feature type="modified residue" description="N6-(pyridoxal phosphate)lysine" evidence="11">
    <location>
        <position position="198"/>
    </location>
</feature>
<dbReference type="InterPro" id="IPR015421">
    <property type="entry name" value="PyrdxlP-dep_Trfase_major"/>
</dbReference>
<evidence type="ECO:0000313" key="14">
    <source>
        <dbReference type="EMBL" id="SMC55654.1"/>
    </source>
</evidence>
<dbReference type="Gene3D" id="3.40.640.10">
    <property type="entry name" value="Type I PLP-dependent aspartate aminotransferase-like (Major domain)"/>
    <property type="match status" value="1"/>
</dbReference>
<dbReference type="GO" id="GO:0030170">
    <property type="term" value="F:pyridoxal phosphate binding"/>
    <property type="evidence" value="ECO:0007669"/>
    <property type="project" value="UniProtKB-UniRule"/>
</dbReference>
<comment type="subunit">
    <text evidence="11">Homodimer.</text>
</comment>
<name>A0A1W2A4P5_9FIRM</name>
<dbReference type="Proteomes" id="UP000192790">
    <property type="component" value="Unassembled WGS sequence"/>
</dbReference>
<dbReference type="PROSITE" id="PS00595">
    <property type="entry name" value="AA_TRANSFER_CLASS_5"/>
    <property type="match status" value="1"/>
</dbReference>
<accession>A0A1W2A4P5</accession>
<evidence type="ECO:0000256" key="4">
    <source>
        <dbReference type="ARBA" id="ARBA00022576"/>
    </source>
</evidence>
<evidence type="ECO:0000256" key="8">
    <source>
        <dbReference type="ARBA" id="ARBA00023299"/>
    </source>
</evidence>
<evidence type="ECO:0000256" key="2">
    <source>
        <dbReference type="ARBA" id="ARBA00005099"/>
    </source>
</evidence>
<comment type="function">
    <text evidence="1 11">Catalyzes the reversible conversion of 3-phosphohydroxypyruvate to phosphoserine and of 3-hydroxy-2-oxo-4-phosphonooxybutanoate to phosphohydroxythreonine.</text>
</comment>
<feature type="binding site" evidence="11">
    <location>
        <position position="104"/>
    </location>
    <ligand>
        <name>pyridoxal 5'-phosphate</name>
        <dbReference type="ChEBI" id="CHEBI:597326"/>
    </ligand>
</feature>
<dbReference type="NCBIfam" id="NF003764">
    <property type="entry name" value="PRK05355.1"/>
    <property type="match status" value="1"/>
</dbReference>
<dbReference type="RefSeq" id="WP_084234382.1">
    <property type="nucleotide sequence ID" value="NZ_FWXW01000003.1"/>
</dbReference>
<keyword evidence="11" id="KW-0963">Cytoplasm</keyword>
<dbReference type="InterPro" id="IPR000192">
    <property type="entry name" value="Aminotrans_V_dom"/>
</dbReference>
<dbReference type="GO" id="GO:0005737">
    <property type="term" value="C:cytoplasm"/>
    <property type="evidence" value="ECO:0007669"/>
    <property type="project" value="UniProtKB-SubCell"/>
</dbReference>
<proteinExistence type="inferred from homology"/>
<organism evidence="14 15">
    <name type="scientific">Papillibacter cinnamivorans DSM 12816</name>
    <dbReference type="NCBI Taxonomy" id="1122930"/>
    <lineage>
        <taxon>Bacteria</taxon>
        <taxon>Bacillati</taxon>
        <taxon>Bacillota</taxon>
        <taxon>Clostridia</taxon>
        <taxon>Eubacteriales</taxon>
        <taxon>Oscillospiraceae</taxon>
        <taxon>Papillibacter</taxon>
    </lineage>
</organism>
<keyword evidence="6 11" id="KW-0808">Transferase</keyword>
<evidence type="ECO:0000256" key="7">
    <source>
        <dbReference type="ARBA" id="ARBA00022898"/>
    </source>
</evidence>
<reference evidence="14 15" key="1">
    <citation type="submission" date="2017-04" db="EMBL/GenBank/DDBJ databases">
        <authorList>
            <person name="Afonso C.L."/>
            <person name="Miller P.J."/>
            <person name="Scott M.A."/>
            <person name="Spackman E."/>
            <person name="Goraichik I."/>
            <person name="Dimitrov K.M."/>
            <person name="Suarez D.L."/>
            <person name="Swayne D.E."/>
        </authorList>
    </citation>
    <scope>NUCLEOTIDE SEQUENCE [LARGE SCALE GENOMIC DNA]</scope>
    <source>
        <strain evidence="14 15">DSM 12816</strain>
    </source>
</reference>
<dbReference type="GO" id="GO:0004648">
    <property type="term" value="F:O-phospho-L-serine:2-oxoglutarate aminotransferase activity"/>
    <property type="evidence" value="ECO:0007669"/>
    <property type="project" value="UniProtKB-UniRule"/>
</dbReference>
<evidence type="ECO:0000256" key="10">
    <source>
        <dbReference type="ARBA" id="ARBA00049007"/>
    </source>
</evidence>